<dbReference type="GO" id="GO:0003700">
    <property type="term" value="F:DNA-binding transcription factor activity"/>
    <property type="evidence" value="ECO:0007669"/>
    <property type="project" value="TreeGrafter"/>
</dbReference>
<evidence type="ECO:0000256" key="2">
    <source>
        <dbReference type="PROSITE-ProRule" id="PRU00335"/>
    </source>
</evidence>
<dbReference type="Proteomes" id="UP000176288">
    <property type="component" value="Chromosome"/>
</dbReference>
<evidence type="ECO:0000259" key="3">
    <source>
        <dbReference type="PROSITE" id="PS50977"/>
    </source>
</evidence>
<dbReference type="PANTHER" id="PTHR30055">
    <property type="entry name" value="HTH-TYPE TRANSCRIPTIONAL REGULATOR RUTR"/>
    <property type="match status" value="1"/>
</dbReference>
<dbReference type="RefSeq" id="WP_071164788.1">
    <property type="nucleotide sequence ID" value="NZ_CP017812.1"/>
</dbReference>
<keyword evidence="1 2" id="KW-0238">DNA-binding</keyword>
<gene>
    <name evidence="4" type="ORF">BK816_08575</name>
</gene>
<dbReference type="InterPro" id="IPR050109">
    <property type="entry name" value="HTH-type_TetR-like_transc_reg"/>
</dbReference>
<evidence type="ECO:0000313" key="5">
    <source>
        <dbReference type="Proteomes" id="UP000176288"/>
    </source>
</evidence>
<dbReference type="InterPro" id="IPR009057">
    <property type="entry name" value="Homeodomain-like_sf"/>
</dbReference>
<protein>
    <recommendedName>
        <fullName evidence="3">HTH tetR-type domain-containing protein</fullName>
    </recommendedName>
</protein>
<dbReference type="PROSITE" id="PS50977">
    <property type="entry name" value="HTH_TETR_2"/>
    <property type="match status" value="1"/>
</dbReference>
<dbReference type="KEGG" id="avu:BK816_08575"/>
<dbReference type="Pfam" id="PF00440">
    <property type="entry name" value="TetR_N"/>
    <property type="match status" value="1"/>
</dbReference>
<dbReference type="InterPro" id="IPR001647">
    <property type="entry name" value="HTH_TetR"/>
</dbReference>
<dbReference type="STRING" id="1912795.BK816_08575"/>
<dbReference type="EMBL" id="CP017812">
    <property type="protein sequence ID" value="AOZ73325.1"/>
    <property type="molecule type" value="Genomic_DNA"/>
</dbReference>
<keyword evidence="5" id="KW-1185">Reference proteome</keyword>
<dbReference type="AlphaFoldDB" id="A0A1D9MM15"/>
<evidence type="ECO:0000256" key="1">
    <source>
        <dbReference type="ARBA" id="ARBA00023125"/>
    </source>
</evidence>
<name>A0A1D9MM15_9ACTO</name>
<dbReference type="GO" id="GO:0000976">
    <property type="term" value="F:transcription cis-regulatory region binding"/>
    <property type="evidence" value="ECO:0007669"/>
    <property type="project" value="TreeGrafter"/>
</dbReference>
<dbReference type="PRINTS" id="PR00455">
    <property type="entry name" value="HTHTETR"/>
</dbReference>
<reference evidence="4 5" key="1">
    <citation type="submission" date="2016-10" db="EMBL/GenBank/DDBJ databases">
        <title>Actinomyces aegypiusis sp. nov., isolated from the Aegypius monachus in Qinghai Tibet Plateau China.</title>
        <authorList>
            <person name="Wang Y."/>
        </authorList>
    </citation>
    <scope>NUCLEOTIDE SEQUENCE [LARGE SCALE GENOMIC DNA]</scope>
    <source>
        <strain evidence="4 5">VUL4_3</strain>
    </source>
</reference>
<sequence length="300" mass="32149">MTRNKAQAGTTGSGATTNRFTASARSAASKALASGVAKVASHTGISQASPAQVAQNLAATVAPKLSRKRMATRAKLMEAATELFAEKGVSATSLEEICEKAGFTRGALYSNFSDKNDLLVAVVTAQYQHLFEDLDKGWEAATANSDLTLEGVVSELISTLPIDRTYILLTQQMLMSSLRSPELAAITIPLSDHYARNVGAFVTEKLAAIDRCPIVDQEELGEFVIALAERTLRSNLIRTGQAGLDYESLEKSLKTWLPLLLEAVSKPIEAVENNAGEDEVEVSARISDDLDAAFTELIIE</sequence>
<proteinExistence type="predicted"/>
<dbReference type="Gene3D" id="1.10.357.10">
    <property type="entry name" value="Tetracycline Repressor, domain 2"/>
    <property type="match status" value="1"/>
</dbReference>
<dbReference type="SUPFAM" id="SSF46689">
    <property type="entry name" value="Homeodomain-like"/>
    <property type="match status" value="1"/>
</dbReference>
<feature type="DNA-binding region" description="H-T-H motif" evidence="2">
    <location>
        <begin position="93"/>
        <end position="112"/>
    </location>
</feature>
<feature type="domain" description="HTH tetR-type" evidence="3">
    <location>
        <begin position="70"/>
        <end position="130"/>
    </location>
</feature>
<accession>A0A1D9MM15</accession>
<evidence type="ECO:0000313" key="4">
    <source>
        <dbReference type="EMBL" id="AOZ73325.1"/>
    </source>
</evidence>
<organism evidence="4 5">
    <name type="scientific">Boudabousia tangfeifanii</name>
    <dbReference type="NCBI Taxonomy" id="1912795"/>
    <lineage>
        <taxon>Bacteria</taxon>
        <taxon>Bacillati</taxon>
        <taxon>Actinomycetota</taxon>
        <taxon>Actinomycetes</taxon>
        <taxon>Actinomycetales</taxon>
        <taxon>Actinomycetaceae</taxon>
        <taxon>Boudabousia</taxon>
    </lineage>
</organism>
<dbReference type="PANTHER" id="PTHR30055:SF241">
    <property type="entry name" value="TRANSCRIPTIONAL REGULATORY PROTEIN"/>
    <property type="match status" value="1"/>
</dbReference>